<dbReference type="GO" id="GO:0033176">
    <property type="term" value="C:proton-transporting V-type ATPase complex"/>
    <property type="evidence" value="ECO:0007669"/>
    <property type="project" value="TreeGrafter"/>
</dbReference>
<dbReference type="GO" id="GO:0030641">
    <property type="term" value="P:regulation of cellular pH"/>
    <property type="evidence" value="ECO:0007669"/>
    <property type="project" value="TreeGrafter"/>
</dbReference>
<protein>
    <submittedName>
        <fullName evidence="9">(Mediterranean fruit fly) hypothetical protein</fullName>
    </submittedName>
</protein>
<dbReference type="Proteomes" id="UP000606786">
    <property type="component" value="Unassembled WGS sequence"/>
</dbReference>
<dbReference type="InterPro" id="IPR008388">
    <property type="entry name" value="Ac45_acc_su"/>
</dbReference>
<feature type="chain" id="PRO_5032406013" evidence="7">
    <location>
        <begin position="21"/>
        <end position="357"/>
    </location>
</feature>
<dbReference type="EMBL" id="CAJHJT010000012">
    <property type="protein sequence ID" value="CAD6999830.1"/>
    <property type="molecule type" value="Genomic_DNA"/>
</dbReference>
<evidence type="ECO:0000256" key="5">
    <source>
        <dbReference type="ARBA" id="ARBA00023136"/>
    </source>
</evidence>
<evidence type="ECO:0000256" key="2">
    <source>
        <dbReference type="ARBA" id="ARBA00009037"/>
    </source>
</evidence>
<dbReference type="Pfam" id="PF20520">
    <property type="entry name" value="Ac45-VOA1_TM"/>
    <property type="match status" value="1"/>
</dbReference>
<dbReference type="AlphaFoldDB" id="A0A811UM05"/>
<keyword evidence="4 6" id="KW-1133">Transmembrane helix</keyword>
<comment type="similarity">
    <text evidence="2">Belongs to the vacuolar ATPase subunit S1 family.</text>
</comment>
<evidence type="ECO:0000313" key="9">
    <source>
        <dbReference type="EMBL" id="CAD6999830.1"/>
    </source>
</evidence>
<evidence type="ECO:0000313" key="10">
    <source>
        <dbReference type="Proteomes" id="UP000606786"/>
    </source>
</evidence>
<dbReference type="KEGG" id="ccat:101449616"/>
<evidence type="ECO:0000256" key="6">
    <source>
        <dbReference type="SAM" id="Phobius"/>
    </source>
</evidence>
<evidence type="ECO:0000256" key="3">
    <source>
        <dbReference type="ARBA" id="ARBA00022692"/>
    </source>
</evidence>
<gene>
    <name evidence="9" type="ORF">CCAP1982_LOCUS8341</name>
</gene>
<feature type="transmembrane region" description="Helical" evidence="6">
    <location>
        <begin position="312"/>
        <end position="335"/>
    </location>
</feature>
<evidence type="ECO:0000259" key="8">
    <source>
        <dbReference type="Pfam" id="PF20520"/>
    </source>
</evidence>
<comment type="caution">
    <text evidence="9">The sequence shown here is derived from an EMBL/GenBank/DDBJ whole genome shotgun (WGS) entry which is preliminary data.</text>
</comment>
<evidence type="ECO:0000256" key="7">
    <source>
        <dbReference type="SAM" id="SignalP"/>
    </source>
</evidence>
<evidence type="ECO:0000256" key="4">
    <source>
        <dbReference type="ARBA" id="ARBA00022989"/>
    </source>
</evidence>
<dbReference type="PANTHER" id="PTHR12471">
    <property type="entry name" value="VACUOLAR ATP SYNTHASE SUBUNIT S1"/>
    <property type="match status" value="1"/>
</dbReference>
<keyword evidence="7" id="KW-0732">Signal</keyword>
<reference evidence="9" key="1">
    <citation type="submission" date="2020-11" db="EMBL/GenBank/DDBJ databases">
        <authorList>
            <person name="Whitehead M."/>
        </authorList>
    </citation>
    <scope>NUCLEOTIDE SEQUENCE</scope>
    <source>
        <strain evidence="9">EGII</strain>
    </source>
</reference>
<organism evidence="9 10">
    <name type="scientific">Ceratitis capitata</name>
    <name type="common">Mediterranean fruit fly</name>
    <name type="synonym">Tephritis capitata</name>
    <dbReference type="NCBI Taxonomy" id="7213"/>
    <lineage>
        <taxon>Eukaryota</taxon>
        <taxon>Metazoa</taxon>
        <taxon>Ecdysozoa</taxon>
        <taxon>Arthropoda</taxon>
        <taxon>Hexapoda</taxon>
        <taxon>Insecta</taxon>
        <taxon>Pterygota</taxon>
        <taxon>Neoptera</taxon>
        <taxon>Endopterygota</taxon>
        <taxon>Diptera</taxon>
        <taxon>Brachycera</taxon>
        <taxon>Muscomorpha</taxon>
        <taxon>Tephritoidea</taxon>
        <taxon>Tephritidae</taxon>
        <taxon>Ceratitis</taxon>
        <taxon>Ceratitis</taxon>
    </lineage>
</organism>
<proteinExistence type="inferred from homology"/>
<dbReference type="OrthoDB" id="19852at2759"/>
<keyword evidence="3 6" id="KW-0812">Transmembrane</keyword>
<dbReference type="InterPro" id="IPR046756">
    <property type="entry name" value="VAS1/VOA1_TM"/>
</dbReference>
<accession>A0A811UM05</accession>
<feature type="domain" description="V-type proton ATPase subunit S1/VOA1 transmembrane" evidence="8">
    <location>
        <begin position="307"/>
        <end position="344"/>
    </location>
</feature>
<evidence type="ECO:0000256" key="1">
    <source>
        <dbReference type="ARBA" id="ARBA00004167"/>
    </source>
</evidence>
<name>A0A811UM05_CERCA</name>
<comment type="subcellular location">
    <subcellularLocation>
        <location evidence="1">Membrane</location>
        <topology evidence="1">Single-pass membrane protein</topology>
    </subcellularLocation>
</comment>
<sequence>MAKNFIITILFLALISTGHGTPVFIWRAQVNQKTVFPQVRQHEFLEEVKPLLETRMVAAFTYDKLSLSSFRCEECFPFLSQQSPAVFYANVEKADKSLLGLKPKAQLSVDIDGKLNSTLTCGAGKLYMISLDALGKASNPMKRCDEAMKKITESANCPDVAYLFMGKEDEVVELSGRLYQHNQISFYFTQIQMQSADFIEDIILLNMNVSGTDPMLSVELKSNNTDTSLSFHVQLSSGYFEIRTFYYNDTAYYVSDLYAPQTNSYSCGKIVLRNKDKGMLTIRRLQIQYDQERHGDFMFKDAWTCEGFTSPAIISGLFVTAILLGILFLGIGMLMSVQAPTKYDNPIGPGLHINVTD</sequence>
<dbReference type="PANTHER" id="PTHR12471:SF7">
    <property type="entry name" value="V-TYPE PROTON ATPASE SUBUNIT S1"/>
    <property type="match status" value="1"/>
</dbReference>
<dbReference type="GO" id="GO:0001671">
    <property type="term" value="F:ATPase activator activity"/>
    <property type="evidence" value="ECO:0007669"/>
    <property type="project" value="TreeGrafter"/>
</dbReference>
<keyword evidence="10" id="KW-1185">Reference proteome</keyword>
<keyword evidence="5 6" id="KW-0472">Membrane</keyword>
<feature type="signal peptide" evidence="7">
    <location>
        <begin position="1"/>
        <end position="20"/>
    </location>
</feature>